<dbReference type="EMBL" id="NKXS01000061">
    <property type="protein sequence ID" value="PIN26698.1"/>
    <property type="molecule type" value="Genomic_DNA"/>
</dbReference>
<accession>A0A2G9IAB6</accession>
<name>A0A2G9IAB6_9LAMI</name>
<reference evidence="2" key="1">
    <citation type="journal article" date="2018" name="Gigascience">
        <title>Genome assembly of the Pink Ipe (Handroanthus impetiginosus, Bignoniaceae), a highly valued, ecologically keystone Neotropical timber forest tree.</title>
        <authorList>
            <person name="Silva-Junior O.B."/>
            <person name="Grattapaglia D."/>
            <person name="Novaes E."/>
            <person name="Collevatti R.G."/>
        </authorList>
    </citation>
    <scope>NUCLEOTIDE SEQUENCE [LARGE SCALE GENOMIC DNA]</scope>
    <source>
        <strain evidence="2">cv. UFG-1</strain>
    </source>
</reference>
<dbReference type="OrthoDB" id="924946at2759"/>
<sequence>MRHEGKPTTKLDVLIESRTCGKGATGDLDTTNLIGINEELEKVDESQRTKEFKDDFFTNALGEDPQGHVRCMGRGITCSKVHHGSILNVQPALTSEQAEELLQLKAGLEREKVKNEQMKFEFDNQKMEMDKMKEGVINEVRAEFRDEINHMKLSLHFFRVFG</sequence>
<dbReference type="AlphaFoldDB" id="A0A2G9IAB6"/>
<organism evidence="1 2">
    <name type="scientific">Handroanthus impetiginosus</name>
    <dbReference type="NCBI Taxonomy" id="429701"/>
    <lineage>
        <taxon>Eukaryota</taxon>
        <taxon>Viridiplantae</taxon>
        <taxon>Streptophyta</taxon>
        <taxon>Embryophyta</taxon>
        <taxon>Tracheophyta</taxon>
        <taxon>Spermatophyta</taxon>
        <taxon>Magnoliopsida</taxon>
        <taxon>eudicotyledons</taxon>
        <taxon>Gunneridae</taxon>
        <taxon>Pentapetalae</taxon>
        <taxon>asterids</taxon>
        <taxon>lamiids</taxon>
        <taxon>Lamiales</taxon>
        <taxon>Bignoniaceae</taxon>
        <taxon>Crescentiina</taxon>
        <taxon>Tabebuia alliance</taxon>
        <taxon>Handroanthus</taxon>
    </lineage>
</organism>
<dbReference type="Proteomes" id="UP000231279">
    <property type="component" value="Unassembled WGS sequence"/>
</dbReference>
<gene>
    <name evidence="1" type="ORF">CDL12_00544</name>
</gene>
<evidence type="ECO:0000313" key="2">
    <source>
        <dbReference type="Proteomes" id="UP000231279"/>
    </source>
</evidence>
<evidence type="ECO:0000313" key="1">
    <source>
        <dbReference type="EMBL" id="PIN26698.1"/>
    </source>
</evidence>
<proteinExistence type="predicted"/>
<protein>
    <submittedName>
        <fullName evidence="1">Uncharacterized protein</fullName>
    </submittedName>
</protein>
<comment type="caution">
    <text evidence="1">The sequence shown here is derived from an EMBL/GenBank/DDBJ whole genome shotgun (WGS) entry which is preliminary data.</text>
</comment>
<keyword evidence="2" id="KW-1185">Reference proteome</keyword>